<comment type="caution">
    <text evidence="1">The sequence shown here is derived from an EMBL/GenBank/DDBJ whole genome shotgun (WGS) entry which is preliminary data.</text>
</comment>
<sequence length="114" mass="13185">MPERSNRNIFIGILICLIFIALKPVPSLDVNQMPDNHSHDSYQVVDEGERVVQLGENRIAIIETKLHSGNRGDILILEFNEEKKIFEKIGKDNYLEDFHMETWSTNGKESEESR</sequence>
<dbReference type="EMBL" id="JAKIJS010000001">
    <property type="protein sequence ID" value="MCF6138293.1"/>
    <property type="molecule type" value="Genomic_DNA"/>
</dbReference>
<proteinExistence type="predicted"/>
<dbReference type="RefSeq" id="WP_236334603.1">
    <property type="nucleotide sequence ID" value="NZ_JAKIJS010000001.1"/>
</dbReference>
<reference evidence="1 2" key="1">
    <citation type="submission" date="2022-01" db="EMBL/GenBank/DDBJ databases">
        <title>Alkalihalobacillus sp. EGI L200015, a novel bacterium isolated from a salt lake sediment.</title>
        <authorList>
            <person name="Gao L."/>
            <person name="Fang B.-Z."/>
            <person name="Li W.-J."/>
        </authorList>
    </citation>
    <scope>NUCLEOTIDE SEQUENCE [LARGE SCALE GENOMIC DNA]</scope>
    <source>
        <strain evidence="1 2">KCTC 12718</strain>
    </source>
</reference>
<keyword evidence="2" id="KW-1185">Reference proteome</keyword>
<protein>
    <submittedName>
        <fullName evidence="1">Uncharacterized protein</fullName>
    </submittedName>
</protein>
<organism evidence="1 2">
    <name type="scientific">Pseudalkalibacillus berkeleyi</name>
    <dbReference type="NCBI Taxonomy" id="1069813"/>
    <lineage>
        <taxon>Bacteria</taxon>
        <taxon>Bacillati</taxon>
        <taxon>Bacillota</taxon>
        <taxon>Bacilli</taxon>
        <taxon>Bacillales</taxon>
        <taxon>Fictibacillaceae</taxon>
        <taxon>Pseudalkalibacillus</taxon>
    </lineage>
</organism>
<evidence type="ECO:0000313" key="2">
    <source>
        <dbReference type="Proteomes" id="UP001649381"/>
    </source>
</evidence>
<gene>
    <name evidence="1" type="ORF">L2716_11200</name>
</gene>
<dbReference type="Proteomes" id="UP001649381">
    <property type="component" value="Unassembled WGS sequence"/>
</dbReference>
<evidence type="ECO:0000313" key="1">
    <source>
        <dbReference type="EMBL" id="MCF6138293.1"/>
    </source>
</evidence>
<accession>A0ABS9H3B6</accession>
<name>A0ABS9H3B6_9BACL</name>